<evidence type="ECO:0000256" key="6">
    <source>
        <dbReference type="ARBA" id="ARBA00022519"/>
    </source>
</evidence>
<dbReference type="InterPro" id="IPR044527">
    <property type="entry name" value="NrtA/CpmA_ABC-bd_dom"/>
</dbReference>
<keyword evidence="8" id="KW-0472">Membrane</keyword>
<evidence type="ECO:0000313" key="10">
    <source>
        <dbReference type="Proteomes" id="UP001595997"/>
    </source>
</evidence>
<dbReference type="Proteomes" id="UP001595997">
    <property type="component" value="Unassembled WGS sequence"/>
</dbReference>
<dbReference type="InterPro" id="IPR010067">
    <property type="entry name" value="ABC_SsuA_sub-bd"/>
</dbReference>
<keyword evidence="5" id="KW-1003">Cell membrane</keyword>
<dbReference type="PANTHER" id="PTHR30024:SF47">
    <property type="entry name" value="TAURINE-BINDING PERIPLASMIC PROTEIN"/>
    <property type="match status" value="1"/>
</dbReference>
<gene>
    <name evidence="9" type="ORF">ACFPA8_19840</name>
</gene>
<evidence type="ECO:0000256" key="4">
    <source>
        <dbReference type="ARBA" id="ARBA00022448"/>
    </source>
</evidence>
<reference evidence="10" key="1">
    <citation type="journal article" date="2019" name="Int. J. Syst. Evol. Microbiol.">
        <title>The Global Catalogue of Microorganisms (GCM) 10K type strain sequencing project: providing services to taxonomists for standard genome sequencing and annotation.</title>
        <authorList>
            <consortium name="The Broad Institute Genomics Platform"/>
            <consortium name="The Broad Institute Genome Sequencing Center for Infectious Disease"/>
            <person name="Wu L."/>
            <person name="Ma J."/>
        </authorList>
    </citation>
    <scope>NUCLEOTIDE SEQUENCE [LARGE SCALE GENOMIC DNA]</scope>
    <source>
        <strain evidence="10">CGMCC 4.7357</strain>
    </source>
</reference>
<dbReference type="NCBIfam" id="TIGR01728">
    <property type="entry name" value="SsuA_fam"/>
    <property type="match status" value="1"/>
</dbReference>
<dbReference type="Pfam" id="PF13379">
    <property type="entry name" value="NMT1_2"/>
    <property type="match status" value="1"/>
</dbReference>
<evidence type="ECO:0000256" key="2">
    <source>
        <dbReference type="ARBA" id="ARBA00004533"/>
    </source>
</evidence>
<evidence type="ECO:0000256" key="7">
    <source>
        <dbReference type="ARBA" id="ARBA00022729"/>
    </source>
</evidence>
<keyword evidence="4" id="KW-0813">Transport</keyword>
<dbReference type="CDD" id="cd13553">
    <property type="entry name" value="PBP2_NrtA_CpmA_like"/>
    <property type="match status" value="1"/>
</dbReference>
<evidence type="ECO:0000313" key="9">
    <source>
        <dbReference type="EMBL" id="MFC4496382.1"/>
    </source>
</evidence>
<proteinExistence type="inferred from homology"/>
<protein>
    <submittedName>
        <fullName evidence="9">Aliphatic sulfonate ABC transporter substrate-binding protein</fullName>
    </submittedName>
</protein>
<comment type="subcellular location">
    <subcellularLocation>
        <location evidence="2">Cell inner membrane</location>
    </subcellularLocation>
    <subcellularLocation>
        <location evidence="1">Periplasm</location>
    </subcellularLocation>
</comment>
<evidence type="ECO:0000256" key="8">
    <source>
        <dbReference type="ARBA" id="ARBA00023136"/>
    </source>
</evidence>
<keyword evidence="10" id="KW-1185">Reference proteome</keyword>
<accession>A0ABV9AA89</accession>
<comment type="caution">
    <text evidence="9">The sequence shown here is derived from an EMBL/GenBank/DDBJ whole genome shotgun (WGS) entry which is preliminary data.</text>
</comment>
<evidence type="ECO:0000256" key="3">
    <source>
        <dbReference type="ARBA" id="ARBA00010742"/>
    </source>
</evidence>
<dbReference type="EMBL" id="JBHSFH010000010">
    <property type="protein sequence ID" value="MFC4496382.1"/>
    <property type="molecule type" value="Genomic_DNA"/>
</dbReference>
<name>A0ABV9AA89_9ACTN</name>
<sequence>MPTPTRRFTAREHARPRTARALAALTALAALPLLATGCGYGSKAPADRGGPAAVGGKKAGGLGEVKIGYFGNITHATALAGLRTNGEIPKELGGTRISTQVFDAGPAAIEALNAKAVDMTWVGPSPAVNGYARSGGENLKIVAGATSGGASLVVDPEKIRSARDLKGKRIATPQLGNTQDVALFHFLAGKGHEVSPETGKGDVSVLRQDNKEIPTAFQQGGIDGAWVPEPTASALAARGGKVLLNEKELWKDGEFVTTNLVVRKDFLEKHPDVVEAVVRGSVRTNAWIGEHPEEAKQHINTALQRDAGKPLPRPVLDSAFEEIEVTDDPLAATLALQARHAVGAGLLDKARLEGIYDLSILNKVLKGEGKPTVDEAGLGS</sequence>
<evidence type="ECO:0000256" key="5">
    <source>
        <dbReference type="ARBA" id="ARBA00022475"/>
    </source>
</evidence>
<keyword evidence="6" id="KW-0997">Cell inner membrane</keyword>
<dbReference type="RefSeq" id="WP_386450330.1">
    <property type="nucleotide sequence ID" value="NZ_JBHSFH010000010.1"/>
</dbReference>
<dbReference type="PANTHER" id="PTHR30024">
    <property type="entry name" value="ALIPHATIC SULFONATES-BINDING PROTEIN-RELATED"/>
    <property type="match status" value="1"/>
</dbReference>
<organism evidence="9 10">
    <name type="scientific">Streptomyces ovatisporus</name>
    <dbReference type="NCBI Taxonomy" id="1128682"/>
    <lineage>
        <taxon>Bacteria</taxon>
        <taxon>Bacillati</taxon>
        <taxon>Actinomycetota</taxon>
        <taxon>Actinomycetes</taxon>
        <taxon>Kitasatosporales</taxon>
        <taxon>Streptomycetaceae</taxon>
        <taxon>Streptomyces</taxon>
    </lineage>
</organism>
<evidence type="ECO:0000256" key="1">
    <source>
        <dbReference type="ARBA" id="ARBA00004418"/>
    </source>
</evidence>
<comment type="similarity">
    <text evidence="3">Belongs to the bacterial solute-binding protein SsuA/TauA family.</text>
</comment>
<keyword evidence="7" id="KW-0732">Signal</keyword>
<dbReference type="Gene3D" id="3.40.190.10">
    <property type="entry name" value="Periplasmic binding protein-like II"/>
    <property type="match status" value="2"/>
</dbReference>
<dbReference type="SUPFAM" id="SSF53850">
    <property type="entry name" value="Periplasmic binding protein-like II"/>
    <property type="match status" value="1"/>
</dbReference>